<protein>
    <submittedName>
        <fullName evidence="2">Uncharacterized protein</fullName>
    </submittedName>
</protein>
<sequence>MLERGTSQARLEPGQGAGGDAGLLREVGERDVAMQSKPFQPRSDSVESAVYGFIHVSILPFGNKVCTSAFSVSTMKNEPTNALDLSARASPVEL</sequence>
<evidence type="ECO:0000313" key="3">
    <source>
        <dbReference type="Proteomes" id="UP000650628"/>
    </source>
</evidence>
<name>A0A8J3TWN6_9ACTN</name>
<accession>A0A8J3TWN6</accession>
<dbReference type="EMBL" id="BOOO01000048">
    <property type="protein sequence ID" value="GII34210.1"/>
    <property type="molecule type" value="Genomic_DNA"/>
</dbReference>
<evidence type="ECO:0000313" key="2">
    <source>
        <dbReference type="EMBL" id="GII34210.1"/>
    </source>
</evidence>
<feature type="region of interest" description="Disordered" evidence="1">
    <location>
        <begin position="1"/>
        <end position="26"/>
    </location>
</feature>
<organism evidence="2 3">
    <name type="scientific">Planotetraspora mira</name>
    <dbReference type="NCBI Taxonomy" id="58121"/>
    <lineage>
        <taxon>Bacteria</taxon>
        <taxon>Bacillati</taxon>
        <taxon>Actinomycetota</taxon>
        <taxon>Actinomycetes</taxon>
        <taxon>Streptosporangiales</taxon>
        <taxon>Streptosporangiaceae</taxon>
        <taxon>Planotetraspora</taxon>
    </lineage>
</organism>
<evidence type="ECO:0000256" key="1">
    <source>
        <dbReference type="SAM" id="MobiDB-lite"/>
    </source>
</evidence>
<gene>
    <name evidence="2" type="ORF">Pmi06nite_76520</name>
</gene>
<dbReference type="Proteomes" id="UP000650628">
    <property type="component" value="Unassembled WGS sequence"/>
</dbReference>
<reference evidence="2 3" key="1">
    <citation type="submission" date="2021-01" db="EMBL/GenBank/DDBJ databases">
        <title>Whole genome shotgun sequence of Planotetraspora mira NBRC 15435.</title>
        <authorList>
            <person name="Komaki H."/>
            <person name="Tamura T."/>
        </authorList>
    </citation>
    <scope>NUCLEOTIDE SEQUENCE [LARGE SCALE GENOMIC DNA]</scope>
    <source>
        <strain evidence="2 3">NBRC 15435</strain>
    </source>
</reference>
<proteinExistence type="predicted"/>
<keyword evidence="3" id="KW-1185">Reference proteome</keyword>
<comment type="caution">
    <text evidence="2">The sequence shown here is derived from an EMBL/GenBank/DDBJ whole genome shotgun (WGS) entry which is preliminary data.</text>
</comment>
<dbReference type="AlphaFoldDB" id="A0A8J3TWN6"/>